<evidence type="ECO:0000256" key="1">
    <source>
        <dbReference type="ARBA" id="ARBA00023125"/>
    </source>
</evidence>
<keyword evidence="1 2" id="KW-0238">DNA-binding</keyword>
<comment type="caution">
    <text evidence="6">The sequence shown here is derived from an EMBL/GenBank/DDBJ whole genome shotgun (WGS) entry which is preliminary data.</text>
</comment>
<name>A0ABS0TYF5_SERPR</name>
<keyword evidence="7" id="KW-1185">Reference proteome</keyword>
<evidence type="ECO:0000313" key="7">
    <source>
        <dbReference type="Proteomes" id="UP000639004"/>
    </source>
</evidence>
<dbReference type="Proteomes" id="UP000639004">
    <property type="component" value="Unassembled WGS sequence"/>
</dbReference>
<sequence>MKYIINLNIVFDPNGRVLTLRNNSQLSTGLSKPATRLLSELIHNNNLDLSREDLIKRVWEDYGFSPSNASLNNHISELRKAFDSLGANKDIIITVPRLGFRMEAEIHPVAQGMQDRGESSEQAEENHPIDEPVNIHGVAPLQDPGVPSKYRKSKVLTLTVGLLLAVIATAAVCITMINKDRIPLNATLDRCNIYSPDDSKPPFNFVAAAKKMMVNEGIDCSREDTDVYYTEARPANKLLKVYFMAVCARNGNNTYQDCKNYKLVE</sequence>
<dbReference type="Pfam" id="PF00486">
    <property type="entry name" value="Trans_reg_C"/>
    <property type="match status" value="1"/>
</dbReference>
<dbReference type="RefSeq" id="WP_129983249.1">
    <property type="nucleotide sequence ID" value="NZ_JAEHSL010000024.1"/>
</dbReference>
<proteinExistence type="predicted"/>
<evidence type="ECO:0000256" key="2">
    <source>
        <dbReference type="PROSITE-ProRule" id="PRU01091"/>
    </source>
</evidence>
<dbReference type="InterPro" id="IPR001867">
    <property type="entry name" value="OmpR/PhoB-type_DNA-bd"/>
</dbReference>
<feature type="region of interest" description="Disordered" evidence="3">
    <location>
        <begin position="112"/>
        <end position="140"/>
    </location>
</feature>
<feature type="compositionally biased region" description="Basic and acidic residues" evidence="3">
    <location>
        <begin position="115"/>
        <end position="130"/>
    </location>
</feature>
<dbReference type="EMBL" id="JAEHSL010000024">
    <property type="protein sequence ID" value="MBI6182954.1"/>
    <property type="molecule type" value="Genomic_DNA"/>
</dbReference>
<feature type="transmembrane region" description="Helical" evidence="4">
    <location>
        <begin position="155"/>
        <end position="177"/>
    </location>
</feature>
<dbReference type="InterPro" id="IPR036388">
    <property type="entry name" value="WH-like_DNA-bd_sf"/>
</dbReference>
<evidence type="ECO:0000259" key="5">
    <source>
        <dbReference type="PROSITE" id="PS51755"/>
    </source>
</evidence>
<keyword evidence="4" id="KW-0472">Membrane</keyword>
<dbReference type="Gene3D" id="1.10.10.10">
    <property type="entry name" value="Winged helix-like DNA-binding domain superfamily/Winged helix DNA-binding domain"/>
    <property type="match status" value="1"/>
</dbReference>
<dbReference type="SUPFAM" id="SSF46894">
    <property type="entry name" value="C-terminal effector domain of the bipartite response regulators"/>
    <property type="match status" value="1"/>
</dbReference>
<feature type="domain" description="OmpR/PhoB-type" evidence="5">
    <location>
        <begin position="1"/>
        <end position="104"/>
    </location>
</feature>
<keyword evidence="4" id="KW-0812">Transmembrane</keyword>
<gene>
    <name evidence="6" type="ORF">JEQ07_21465</name>
</gene>
<organism evidence="6 7">
    <name type="scientific">Serratia proteamaculans</name>
    <dbReference type="NCBI Taxonomy" id="28151"/>
    <lineage>
        <taxon>Bacteria</taxon>
        <taxon>Pseudomonadati</taxon>
        <taxon>Pseudomonadota</taxon>
        <taxon>Gammaproteobacteria</taxon>
        <taxon>Enterobacterales</taxon>
        <taxon>Yersiniaceae</taxon>
        <taxon>Serratia</taxon>
    </lineage>
</organism>
<accession>A0ABS0TYF5</accession>
<keyword evidence="4" id="KW-1133">Transmembrane helix</keyword>
<reference evidence="6 7" key="1">
    <citation type="submission" date="2020-12" db="EMBL/GenBank/DDBJ databases">
        <title>Enhanced detection system for hospital associated transmission using whole genome sequencing surveillance.</title>
        <authorList>
            <person name="Harrison L.H."/>
            <person name="Van Tyne D."/>
            <person name="Marsh J.W."/>
            <person name="Griffith M.P."/>
            <person name="Snyder D.J."/>
            <person name="Cooper V.S."/>
            <person name="Mustapha M."/>
        </authorList>
    </citation>
    <scope>NUCLEOTIDE SEQUENCE [LARGE SCALE GENOMIC DNA]</scope>
    <source>
        <strain evidence="6 7">SER00238</strain>
    </source>
</reference>
<dbReference type="InterPro" id="IPR016032">
    <property type="entry name" value="Sig_transdc_resp-reg_C-effctor"/>
</dbReference>
<dbReference type="SMART" id="SM00862">
    <property type="entry name" value="Trans_reg_C"/>
    <property type="match status" value="1"/>
</dbReference>
<dbReference type="CDD" id="cd00383">
    <property type="entry name" value="trans_reg_C"/>
    <property type="match status" value="1"/>
</dbReference>
<evidence type="ECO:0000313" key="6">
    <source>
        <dbReference type="EMBL" id="MBI6182954.1"/>
    </source>
</evidence>
<evidence type="ECO:0000256" key="3">
    <source>
        <dbReference type="SAM" id="MobiDB-lite"/>
    </source>
</evidence>
<feature type="DNA-binding region" description="OmpR/PhoB-type" evidence="2">
    <location>
        <begin position="1"/>
        <end position="104"/>
    </location>
</feature>
<evidence type="ECO:0000256" key="4">
    <source>
        <dbReference type="SAM" id="Phobius"/>
    </source>
</evidence>
<dbReference type="PROSITE" id="PS51755">
    <property type="entry name" value="OMPR_PHOB"/>
    <property type="match status" value="1"/>
</dbReference>
<protein>
    <submittedName>
        <fullName evidence="6">Winged helix-turn-helix domain-containing protein</fullName>
    </submittedName>
</protein>